<sequence length="253" mass="27539">MSRTRRKLAALVEYDGTDFDGWARQPGRRTVEGELARALGTILRHPVKLTVAGRTDAGVHASGQVASFFSEAAMEPDEVAYRATAVLPKDVAVRRCVSAPDSFDARRDARSRSYRYRLVNAPTRSALDRRYAAYVARPLDLGLLRGAADLVLGLHDFTAFTPTKSYHTRFTREVSLSCWEREGEVLVYSVTADSFMYGMVRALVGTMIEVGDGSRSLASFAELLGGGRRSGSGPSAPARGLTLVGVEYANLTL</sequence>
<dbReference type="InterPro" id="IPR001406">
    <property type="entry name" value="PsdUridine_synth_TruA"/>
</dbReference>
<dbReference type="PANTHER" id="PTHR11142:SF0">
    <property type="entry name" value="TRNA PSEUDOURIDINE SYNTHASE-LIKE 1"/>
    <property type="match status" value="1"/>
</dbReference>
<dbReference type="PANTHER" id="PTHR11142">
    <property type="entry name" value="PSEUDOURIDYLATE SYNTHASE"/>
    <property type="match status" value="1"/>
</dbReference>
<dbReference type="HOGENOM" id="CLU_014673_0_2_11"/>
<dbReference type="FunFam" id="3.30.70.580:FF:000001">
    <property type="entry name" value="tRNA pseudouridine synthase A"/>
    <property type="match status" value="1"/>
</dbReference>
<keyword evidence="2 4" id="KW-0819">tRNA processing</keyword>
<keyword evidence="11" id="KW-1185">Reference proteome</keyword>
<feature type="domain" description="Pseudouridine synthase I TruA alpha/beta" evidence="8">
    <location>
        <begin position="147"/>
        <end position="248"/>
    </location>
</feature>
<evidence type="ECO:0000313" key="9">
    <source>
        <dbReference type="EMBL" id="AHY47193.1"/>
    </source>
</evidence>
<dbReference type="PATRIC" id="fig|42256.3.peg.1942"/>
<dbReference type="EMBL" id="CP007514">
    <property type="protein sequence ID" value="AHY47193.1"/>
    <property type="molecule type" value="Genomic_DNA"/>
</dbReference>
<dbReference type="CDD" id="cd02570">
    <property type="entry name" value="PseudoU_synth_EcTruA"/>
    <property type="match status" value="1"/>
</dbReference>
<evidence type="ECO:0000256" key="6">
    <source>
        <dbReference type="PIRSR" id="PIRSR001430-2"/>
    </source>
</evidence>
<comment type="catalytic activity">
    <reaction evidence="4 7">
        <text>uridine(38/39/40) in tRNA = pseudouridine(38/39/40) in tRNA</text>
        <dbReference type="Rhea" id="RHEA:22376"/>
        <dbReference type="Rhea" id="RHEA-COMP:10085"/>
        <dbReference type="Rhea" id="RHEA-COMP:10087"/>
        <dbReference type="ChEBI" id="CHEBI:65314"/>
        <dbReference type="ChEBI" id="CHEBI:65315"/>
        <dbReference type="EC" id="5.4.99.12"/>
    </reaction>
</comment>
<dbReference type="GO" id="GO:0031119">
    <property type="term" value="P:tRNA pseudouridine synthesis"/>
    <property type="evidence" value="ECO:0007669"/>
    <property type="project" value="UniProtKB-UniRule"/>
</dbReference>
<comment type="subunit">
    <text evidence="4">Homodimer.</text>
</comment>
<dbReference type="Gene3D" id="3.30.70.580">
    <property type="entry name" value="Pseudouridine synthase I, catalytic domain, N-terminal subdomain"/>
    <property type="match status" value="1"/>
</dbReference>
<dbReference type="KEGG" id="rrd:RradSPS_1910"/>
<dbReference type="InterPro" id="IPR020094">
    <property type="entry name" value="TruA/RsuA/RluB/E/F_N"/>
</dbReference>
<proteinExistence type="inferred from homology"/>
<reference evidence="10" key="2">
    <citation type="submission" date="2023-11" db="EMBL/GenBank/DDBJ databases">
        <title>MicrobeMod: A computational toolkit for identifying prokaryotic methylation and restriction-modification with nanopore sequencing.</title>
        <authorList>
            <person name="Crits-Christoph A."/>
            <person name="Kang S.C."/>
            <person name="Lee H."/>
            <person name="Ostrov N."/>
        </authorList>
    </citation>
    <scope>NUCLEOTIDE SEQUENCE</scope>
    <source>
        <strain evidence="10">ATCC 51242</strain>
    </source>
</reference>
<evidence type="ECO:0000256" key="2">
    <source>
        <dbReference type="ARBA" id="ARBA00022694"/>
    </source>
</evidence>
<dbReference type="InterPro" id="IPR020103">
    <property type="entry name" value="PsdUridine_synth_cat_dom_sf"/>
</dbReference>
<keyword evidence="3 4" id="KW-0413">Isomerase</keyword>
<evidence type="ECO:0000313" key="11">
    <source>
        <dbReference type="Proteomes" id="UP000025229"/>
    </source>
</evidence>
<dbReference type="Pfam" id="PF01416">
    <property type="entry name" value="PseudoU_synth_1"/>
    <property type="match status" value="2"/>
</dbReference>
<dbReference type="AlphaFoldDB" id="A0A023X4C6"/>
<dbReference type="Proteomes" id="UP000025229">
    <property type="component" value="Chromosome"/>
</dbReference>
<dbReference type="GO" id="GO:0003723">
    <property type="term" value="F:RNA binding"/>
    <property type="evidence" value="ECO:0007669"/>
    <property type="project" value="InterPro"/>
</dbReference>
<dbReference type="NCBIfam" id="TIGR00071">
    <property type="entry name" value="hisT_truA"/>
    <property type="match status" value="1"/>
</dbReference>
<evidence type="ECO:0000256" key="3">
    <source>
        <dbReference type="ARBA" id="ARBA00023235"/>
    </source>
</evidence>
<dbReference type="PIRSF" id="PIRSF001430">
    <property type="entry name" value="tRNA_psdUrid_synth"/>
    <property type="match status" value="1"/>
</dbReference>
<evidence type="ECO:0000313" key="10">
    <source>
        <dbReference type="EMBL" id="MDX5894596.1"/>
    </source>
</evidence>
<gene>
    <name evidence="4 10" type="primary">truA</name>
    <name evidence="9" type="ORF">RradSPS_1910</name>
    <name evidence="10" type="ORF">SIL72_11225</name>
</gene>
<dbReference type="STRING" id="42256.RradSPS_1910"/>
<dbReference type="EC" id="5.4.99.12" evidence="4"/>
<dbReference type="HAMAP" id="MF_00171">
    <property type="entry name" value="TruA"/>
    <property type="match status" value="1"/>
</dbReference>
<accession>A0A023X4C6</accession>
<dbReference type="SUPFAM" id="SSF55120">
    <property type="entry name" value="Pseudouridine synthase"/>
    <property type="match status" value="1"/>
</dbReference>
<feature type="domain" description="Pseudouridine synthase I TruA alpha/beta" evidence="8">
    <location>
        <begin position="10"/>
        <end position="103"/>
    </location>
</feature>
<evidence type="ECO:0000256" key="7">
    <source>
        <dbReference type="RuleBase" id="RU003792"/>
    </source>
</evidence>
<dbReference type="RefSeq" id="WP_051589659.1">
    <property type="nucleotide sequence ID" value="NZ_CP007514.1"/>
</dbReference>
<organism evidence="9 11">
    <name type="scientific">Rubrobacter radiotolerans</name>
    <name type="common">Arthrobacter radiotolerans</name>
    <dbReference type="NCBI Taxonomy" id="42256"/>
    <lineage>
        <taxon>Bacteria</taxon>
        <taxon>Bacillati</taxon>
        <taxon>Actinomycetota</taxon>
        <taxon>Rubrobacteria</taxon>
        <taxon>Rubrobacterales</taxon>
        <taxon>Rubrobacteraceae</taxon>
        <taxon>Rubrobacter</taxon>
    </lineage>
</organism>
<dbReference type="eggNOG" id="COG0101">
    <property type="taxonomic scope" value="Bacteria"/>
</dbReference>
<dbReference type="Proteomes" id="UP001281130">
    <property type="component" value="Unassembled WGS sequence"/>
</dbReference>
<dbReference type="EMBL" id="JAWXXX010000001">
    <property type="protein sequence ID" value="MDX5894596.1"/>
    <property type="molecule type" value="Genomic_DNA"/>
</dbReference>
<comment type="caution">
    <text evidence="4">Lacks conserved residue(s) required for the propagation of feature annotation.</text>
</comment>
<dbReference type="GO" id="GO:0160147">
    <property type="term" value="F:tRNA pseudouridine(38-40) synthase activity"/>
    <property type="evidence" value="ECO:0007669"/>
    <property type="project" value="UniProtKB-EC"/>
</dbReference>
<feature type="active site" description="Nucleophile" evidence="4 5">
    <location>
        <position position="56"/>
    </location>
</feature>
<comment type="similarity">
    <text evidence="1 4 7">Belongs to the tRNA pseudouridine synthase TruA family.</text>
</comment>
<dbReference type="InterPro" id="IPR020097">
    <property type="entry name" value="PsdUridine_synth_TruA_a/b_dom"/>
</dbReference>
<evidence type="ECO:0000256" key="1">
    <source>
        <dbReference type="ARBA" id="ARBA00009375"/>
    </source>
</evidence>
<feature type="binding site" evidence="4 6">
    <location>
        <position position="114"/>
    </location>
    <ligand>
        <name>substrate</name>
    </ligand>
</feature>
<evidence type="ECO:0000256" key="5">
    <source>
        <dbReference type="PIRSR" id="PIRSR001430-1"/>
    </source>
</evidence>
<protein>
    <recommendedName>
        <fullName evidence="4">tRNA pseudouridine synthase A</fullName>
        <ecNumber evidence="4">5.4.99.12</ecNumber>
    </recommendedName>
    <alternativeName>
        <fullName evidence="4">tRNA pseudouridine(38-40) synthase</fullName>
    </alternativeName>
    <alternativeName>
        <fullName evidence="4">tRNA pseudouridylate synthase I</fullName>
    </alternativeName>
    <alternativeName>
        <fullName evidence="4">tRNA-uridine isomerase I</fullName>
    </alternativeName>
</protein>
<dbReference type="Gene3D" id="3.30.70.660">
    <property type="entry name" value="Pseudouridine synthase I, catalytic domain, C-terminal subdomain"/>
    <property type="match status" value="1"/>
</dbReference>
<evidence type="ECO:0000259" key="8">
    <source>
        <dbReference type="Pfam" id="PF01416"/>
    </source>
</evidence>
<name>A0A023X4C6_RUBRA</name>
<comment type="function">
    <text evidence="4">Formation of pseudouridine at positions 38, 39 and 40 in the anticodon stem and loop of transfer RNAs.</text>
</comment>
<reference evidence="9 11" key="1">
    <citation type="submission" date="2014-03" db="EMBL/GenBank/DDBJ databases">
        <title>Complete genome sequence of the Radio-Resistant Rubrobacter radiotolerans RSPS-4.</title>
        <authorList>
            <person name="Egas C.C."/>
            <person name="Barroso C.C."/>
            <person name="Froufe H.J.C."/>
            <person name="Pacheco J.J."/>
            <person name="Albuquerque L.L."/>
            <person name="da Costa M.M.S."/>
        </authorList>
    </citation>
    <scope>NUCLEOTIDE SEQUENCE [LARGE SCALE GENOMIC DNA]</scope>
    <source>
        <strain evidence="9 11">RSPS-4</strain>
    </source>
</reference>
<dbReference type="InterPro" id="IPR020095">
    <property type="entry name" value="PsdUridine_synth_TruA_C"/>
</dbReference>
<dbReference type="OrthoDB" id="9811823at2"/>
<evidence type="ECO:0000256" key="4">
    <source>
        <dbReference type="HAMAP-Rule" id="MF_00171"/>
    </source>
</evidence>